<proteinExistence type="predicted"/>
<dbReference type="EMBL" id="UYRR01021802">
    <property type="protein sequence ID" value="VDK31157.1"/>
    <property type="molecule type" value="Genomic_DNA"/>
</dbReference>
<accession>A0A0M3JLG7</accession>
<protein>
    <submittedName>
        <fullName evidence="3">Tudor domain-containing protein</fullName>
    </submittedName>
</protein>
<evidence type="ECO:0000313" key="2">
    <source>
        <dbReference type="Proteomes" id="UP000267096"/>
    </source>
</evidence>
<evidence type="ECO:0000313" key="1">
    <source>
        <dbReference type="EMBL" id="VDK31157.1"/>
    </source>
</evidence>
<sequence length="77" mass="8810">MSCVCKNDVSPVKRVCYKAVRHVREPETLHVRDSVVVKALDGTCNYGKVTRIFLDEDSGLFIFTKCSLKFGRFVHLF</sequence>
<name>A0A0M3JLG7_ANISI</name>
<dbReference type="AlphaFoldDB" id="A0A0M3JLG7"/>
<gene>
    <name evidence="1" type="ORF">ASIM_LOCUS8241</name>
</gene>
<evidence type="ECO:0000313" key="3">
    <source>
        <dbReference type="WBParaSite" id="ASIM_0000849801-mRNA-1"/>
    </source>
</evidence>
<organism evidence="3">
    <name type="scientific">Anisakis simplex</name>
    <name type="common">Herring worm</name>
    <dbReference type="NCBI Taxonomy" id="6269"/>
    <lineage>
        <taxon>Eukaryota</taxon>
        <taxon>Metazoa</taxon>
        <taxon>Ecdysozoa</taxon>
        <taxon>Nematoda</taxon>
        <taxon>Chromadorea</taxon>
        <taxon>Rhabditida</taxon>
        <taxon>Spirurina</taxon>
        <taxon>Ascaridomorpha</taxon>
        <taxon>Ascaridoidea</taxon>
        <taxon>Anisakidae</taxon>
        <taxon>Anisakis</taxon>
        <taxon>Anisakis simplex complex</taxon>
    </lineage>
</organism>
<reference evidence="1 2" key="2">
    <citation type="submission" date="2018-11" db="EMBL/GenBank/DDBJ databases">
        <authorList>
            <consortium name="Pathogen Informatics"/>
        </authorList>
    </citation>
    <scope>NUCLEOTIDE SEQUENCE [LARGE SCALE GENOMIC DNA]</scope>
</reference>
<keyword evidence="2" id="KW-1185">Reference proteome</keyword>
<dbReference type="Proteomes" id="UP000267096">
    <property type="component" value="Unassembled WGS sequence"/>
</dbReference>
<reference evidence="3" key="1">
    <citation type="submission" date="2017-02" db="UniProtKB">
        <authorList>
            <consortium name="WormBaseParasite"/>
        </authorList>
    </citation>
    <scope>IDENTIFICATION</scope>
</reference>
<dbReference type="WBParaSite" id="ASIM_0000849801-mRNA-1">
    <property type="protein sequence ID" value="ASIM_0000849801-mRNA-1"/>
    <property type="gene ID" value="ASIM_0000849801"/>
</dbReference>